<dbReference type="AlphaFoldDB" id="A0A975BXC3"/>
<dbReference type="EMBL" id="CP061800">
    <property type="protein sequence ID" value="QTA93272.1"/>
    <property type="molecule type" value="Genomic_DNA"/>
</dbReference>
<keyword evidence="2" id="KW-1185">Reference proteome</keyword>
<organism evidence="1 2">
    <name type="scientific">Desulfonema magnum</name>
    <dbReference type="NCBI Taxonomy" id="45655"/>
    <lineage>
        <taxon>Bacteria</taxon>
        <taxon>Pseudomonadati</taxon>
        <taxon>Thermodesulfobacteriota</taxon>
        <taxon>Desulfobacteria</taxon>
        <taxon>Desulfobacterales</taxon>
        <taxon>Desulfococcaceae</taxon>
        <taxon>Desulfonema</taxon>
    </lineage>
</organism>
<reference evidence="1" key="1">
    <citation type="journal article" date="2021" name="Microb. Physiol.">
        <title>Proteogenomic Insights into the Physiology of Marine, Sulfate-Reducing, Filamentous Desulfonema limicola and Desulfonema magnum.</title>
        <authorList>
            <person name="Schnaars V."/>
            <person name="Wohlbrand L."/>
            <person name="Scheve S."/>
            <person name="Hinrichs C."/>
            <person name="Reinhardt R."/>
            <person name="Rabus R."/>
        </authorList>
    </citation>
    <scope>NUCLEOTIDE SEQUENCE</scope>
    <source>
        <strain evidence="1">4be13</strain>
    </source>
</reference>
<evidence type="ECO:0000313" key="2">
    <source>
        <dbReference type="Proteomes" id="UP000663722"/>
    </source>
</evidence>
<protein>
    <submittedName>
        <fullName evidence="1">Uncharacterized protein</fullName>
    </submittedName>
</protein>
<dbReference type="Proteomes" id="UP000663722">
    <property type="component" value="Chromosome"/>
</dbReference>
<sequence>MLKIFLDIFFEYLIYDGYSCLYSKRYFPAQVFHIFWKRRLTSQISSVLLLQTQS</sequence>
<proteinExistence type="predicted"/>
<name>A0A975BXC3_9BACT</name>
<accession>A0A975BXC3</accession>
<evidence type="ECO:0000313" key="1">
    <source>
        <dbReference type="EMBL" id="QTA93272.1"/>
    </source>
</evidence>
<gene>
    <name evidence="1" type="ORF">dnm_093730</name>
</gene>
<dbReference type="KEGG" id="dmm:dnm_093730"/>